<evidence type="ECO:0000256" key="1">
    <source>
        <dbReference type="SAM" id="SignalP"/>
    </source>
</evidence>
<accession>A0A812TG47</accession>
<proteinExistence type="predicted"/>
<organism evidence="2 3">
    <name type="scientific">Symbiodinium natans</name>
    <dbReference type="NCBI Taxonomy" id="878477"/>
    <lineage>
        <taxon>Eukaryota</taxon>
        <taxon>Sar</taxon>
        <taxon>Alveolata</taxon>
        <taxon>Dinophyceae</taxon>
        <taxon>Suessiales</taxon>
        <taxon>Symbiodiniaceae</taxon>
        <taxon>Symbiodinium</taxon>
    </lineage>
</organism>
<feature type="signal peptide" evidence="1">
    <location>
        <begin position="1"/>
        <end position="22"/>
    </location>
</feature>
<dbReference type="AlphaFoldDB" id="A0A812TG47"/>
<comment type="caution">
    <text evidence="2">The sequence shown here is derived from an EMBL/GenBank/DDBJ whole genome shotgun (WGS) entry which is preliminary data.</text>
</comment>
<dbReference type="OrthoDB" id="408717at2759"/>
<evidence type="ECO:0000313" key="2">
    <source>
        <dbReference type="EMBL" id="CAE7522099.1"/>
    </source>
</evidence>
<name>A0A812TG47_9DINO</name>
<dbReference type="Proteomes" id="UP000604046">
    <property type="component" value="Unassembled WGS sequence"/>
</dbReference>
<gene>
    <name evidence="2" type="ORF">SNAT2548_LOCUS29221</name>
</gene>
<keyword evidence="1" id="KW-0732">Signal</keyword>
<reference evidence="2" key="1">
    <citation type="submission" date="2021-02" db="EMBL/GenBank/DDBJ databases">
        <authorList>
            <person name="Dougan E. K."/>
            <person name="Rhodes N."/>
            <person name="Thang M."/>
            <person name="Chan C."/>
        </authorList>
    </citation>
    <scope>NUCLEOTIDE SEQUENCE</scope>
</reference>
<feature type="chain" id="PRO_5032821460" description="Methyltransferase domain-containing protein" evidence="1">
    <location>
        <begin position="23"/>
        <end position="392"/>
    </location>
</feature>
<keyword evidence="3" id="KW-1185">Reference proteome</keyword>
<protein>
    <recommendedName>
        <fullName evidence="4">Methyltransferase domain-containing protein</fullName>
    </recommendedName>
</protein>
<dbReference type="EMBL" id="CAJNDS010002548">
    <property type="protein sequence ID" value="CAE7522099.1"/>
    <property type="molecule type" value="Genomic_DNA"/>
</dbReference>
<evidence type="ECO:0008006" key="4">
    <source>
        <dbReference type="Google" id="ProtNLM"/>
    </source>
</evidence>
<evidence type="ECO:0000313" key="3">
    <source>
        <dbReference type="Proteomes" id="UP000604046"/>
    </source>
</evidence>
<sequence length="392" mass="44623">MRGCRAWRSGFLGLWICGQCLSAELARETLERGLTTVKFKQDIIDLFRSKRYASRAALDIGAGRGETTAALAVNFAVVVAIDKYWDLSDELGCCHLESGRLLKRDGTRINNIVRLHMDTGLPYAFSTLADQNFSVAVIDAQHKFESVVRETFHVLRDLPCCVETIIYHDFCFEEVFQAILWFELAGILTFQKFMGESFDSPFCRSVGENLDRAEGVAVKVVRRPLQDFRQRVEELFQAFLPGKGAMHQRLNGSQWLLLSDTPTIGVMTIRLWPQLSYISVLERPRLNLRRFPRVPGRLGGTKLYLGLAELVTKNKPAVAFINPGRARWLLAGFLDREFQLIRMPLPQGHPLRKEFPVDGFMCINLRWSIGLAKDLDHLLHVDNSLADRIARR</sequence>